<dbReference type="AlphaFoldDB" id="A0A4S8LSS6"/>
<dbReference type="Pfam" id="PF00149">
    <property type="entry name" value="Metallophos"/>
    <property type="match status" value="1"/>
</dbReference>
<dbReference type="GO" id="GO:0004767">
    <property type="term" value="F:sphingomyelin phosphodiesterase activity"/>
    <property type="evidence" value="ECO:0007669"/>
    <property type="project" value="UniProtKB-UniRule"/>
</dbReference>
<keyword evidence="9" id="KW-1185">Reference proteome</keyword>
<feature type="signal peptide" evidence="6">
    <location>
        <begin position="1"/>
        <end position="20"/>
    </location>
</feature>
<dbReference type="SUPFAM" id="SSF56300">
    <property type="entry name" value="Metallo-dependent phosphatases"/>
    <property type="match status" value="1"/>
</dbReference>
<comment type="similarity">
    <text evidence="3">Belongs to the acid sphingomyelinase family.</text>
</comment>
<comment type="function">
    <text evidence="3">Converts sphingomyelin to ceramide.</text>
</comment>
<feature type="domain" description="Calcineurin-like phosphoesterase" evidence="7">
    <location>
        <begin position="157"/>
        <end position="421"/>
    </location>
</feature>
<feature type="binding site" evidence="4">
    <location>
        <position position="420"/>
    </location>
    <ligand>
        <name>Zn(2+)</name>
        <dbReference type="ChEBI" id="CHEBI:29105"/>
        <label>1</label>
    </ligand>
</feature>
<dbReference type="CDD" id="cd00842">
    <property type="entry name" value="MPP_ASMase"/>
    <property type="match status" value="1"/>
</dbReference>
<evidence type="ECO:0000259" key="7">
    <source>
        <dbReference type="Pfam" id="PF00149"/>
    </source>
</evidence>
<dbReference type="PANTHER" id="PTHR10340:SF34">
    <property type="entry name" value="SPHINGOMYELIN PHOSPHODIESTERASE"/>
    <property type="match status" value="1"/>
</dbReference>
<evidence type="ECO:0000313" key="8">
    <source>
        <dbReference type="EMBL" id="THU92566.1"/>
    </source>
</evidence>
<feature type="disulfide bond" evidence="5">
    <location>
        <begin position="178"/>
        <end position="183"/>
    </location>
</feature>
<dbReference type="GO" id="GO:0005615">
    <property type="term" value="C:extracellular space"/>
    <property type="evidence" value="ECO:0007669"/>
    <property type="project" value="TreeGrafter"/>
</dbReference>
<dbReference type="InterPro" id="IPR011160">
    <property type="entry name" value="Sphingomy_PDE"/>
</dbReference>
<dbReference type="GO" id="GO:0016020">
    <property type="term" value="C:membrane"/>
    <property type="evidence" value="ECO:0007669"/>
    <property type="project" value="GOC"/>
</dbReference>
<feature type="disulfide bond" evidence="5">
    <location>
        <begin position="76"/>
        <end position="87"/>
    </location>
</feature>
<keyword evidence="5" id="KW-1015">Disulfide bond</keyword>
<evidence type="ECO:0000313" key="9">
    <source>
        <dbReference type="Proteomes" id="UP000297245"/>
    </source>
</evidence>
<reference evidence="8 9" key="1">
    <citation type="journal article" date="2019" name="Nat. Ecol. Evol.">
        <title>Megaphylogeny resolves global patterns of mushroom evolution.</title>
        <authorList>
            <person name="Varga T."/>
            <person name="Krizsan K."/>
            <person name="Foldi C."/>
            <person name="Dima B."/>
            <person name="Sanchez-Garcia M."/>
            <person name="Sanchez-Ramirez S."/>
            <person name="Szollosi G.J."/>
            <person name="Szarkandi J.G."/>
            <person name="Papp V."/>
            <person name="Albert L."/>
            <person name="Andreopoulos W."/>
            <person name="Angelini C."/>
            <person name="Antonin V."/>
            <person name="Barry K.W."/>
            <person name="Bougher N.L."/>
            <person name="Buchanan P."/>
            <person name="Buyck B."/>
            <person name="Bense V."/>
            <person name="Catcheside P."/>
            <person name="Chovatia M."/>
            <person name="Cooper J."/>
            <person name="Damon W."/>
            <person name="Desjardin D."/>
            <person name="Finy P."/>
            <person name="Geml J."/>
            <person name="Haridas S."/>
            <person name="Hughes K."/>
            <person name="Justo A."/>
            <person name="Karasinski D."/>
            <person name="Kautmanova I."/>
            <person name="Kiss B."/>
            <person name="Kocsube S."/>
            <person name="Kotiranta H."/>
            <person name="LaButti K.M."/>
            <person name="Lechner B.E."/>
            <person name="Liimatainen K."/>
            <person name="Lipzen A."/>
            <person name="Lukacs Z."/>
            <person name="Mihaltcheva S."/>
            <person name="Morgado L.N."/>
            <person name="Niskanen T."/>
            <person name="Noordeloos M.E."/>
            <person name="Ohm R.A."/>
            <person name="Ortiz-Santana B."/>
            <person name="Ovrebo C."/>
            <person name="Racz N."/>
            <person name="Riley R."/>
            <person name="Savchenko A."/>
            <person name="Shiryaev A."/>
            <person name="Soop K."/>
            <person name="Spirin V."/>
            <person name="Szebenyi C."/>
            <person name="Tomsovsky M."/>
            <person name="Tulloss R.E."/>
            <person name="Uehling J."/>
            <person name="Grigoriev I.V."/>
            <person name="Vagvolgyi C."/>
            <person name="Papp T."/>
            <person name="Martin F.M."/>
            <person name="Miettinen O."/>
            <person name="Hibbett D.S."/>
            <person name="Nagy L.G."/>
        </authorList>
    </citation>
    <scope>NUCLEOTIDE SEQUENCE [LARGE SCALE GENOMIC DNA]</scope>
    <source>
        <strain evidence="8 9">CBS 962.96</strain>
    </source>
</reference>
<dbReference type="GO" id="GO:0006685">
    <property type="term" value="P:sphingomyelin catabolic process"/>
    <property type="evidence" value="ECO:0007669"/>
    <property type="project" value="UniProtKB-UniRule"/>
</dbReference>
<protein>
    <recommendedName>
        <fullName evidence="3">Sphingomyelin phosphodiesterase</fullName>
    </recommendedName>
</protein>
<dbReference type="GO" id="GO:0046872">
    <property type="term" value="F:metal ion binding"/>
    <property type="evidence" value="ECO:0007669"/>
    <property type="project" value="UniProtKB-KW"/>
</dbReference>
<feature type="disulfide bond" evidence="5">
    <location>
        <begin position="47"/>
        <end position="123"/>
    </location>
</feature>
<dbReference type="InterPro" id="IPR004843">
    <property type="entry name" value="Calcineurin-like_PHP"/>
</dbReference>
<evidence type="ECO:0000256" key="6">
    <source>
        <dbReference type="SAM" id="SignalP"/>
    </source>
</evidence>
<dbReference type="GO" id="GO:0016798">
    <property type="term" value="F:hydrolase activity, acting on glycosyl bonds"/>
    <property type="evidence" value="ECO:0007669"/>
    <property type="project" value="UniProtKB-KW"/>
</dbReference>
<keyword evidence="2" id="KW-0325">Glycoprotein</keyword>
<dbReference type="EMBL" id="ML179275">
    <property type="protein sequence ID" value="THU92566.1"/>
    <property type="molecule type" value="Genomic_DNA"/>
</dbReference>
<dbReference type="Proteomes" id="UP000297245">
    <property type="component" value="Unassembled WGS sequence"/>
</dbReference>
<dbReference type="PIRSF" id="PIRSF000948">
    <property type="entry name" value="Sphingomy_PDE"/>
    <property type="match status" value="1"/>
</dbReference>
<evidence type="ECO:0000256" key="3">
    <source>
        <dbReference type="PIRNR" id="PIRNR000948"/>
    </source>
</evidence>
<feature type="binding site" evidence="4">
    <location>
        <position position="384"/>
    </location>
    <ligand>
        <name>Zn(2+)</name>
        <dbReference type="ChEBI" id="CHEBI:29105"/>
        <label>2</label>
    </ligand>
</feature>
<feature type="binding site" evidence="4">
    <location>
        <position position="233"/>
    </location>
    <ligand>
        <name>Zn(2+)</name>
        <dbReference type="ChEBI" id="CHEBI:29105"/>
        <label>1</label>
    </ligand>
</feature>
<feature type="binding site" evidence="4">
    <location>
        <position position="233"/>
    </location>
    <ligand>
        <name>Zn(2+)</name>
        <dbReference type="ChEBI" id="CHEBI:29105"/>
        <label>2</label>
    </ligand>
</feature>
<dbReference type="Gene3D" id="3.60.21.10">
    <property type="match status" value="1"/>
</dbReference>
<feature type="binding site" evidence="4">
    <location>
        <position position="418"/>
    </location>
    <ligand>
        <name>Zn(2+)</name>
        <dbReference type="ChEBI" id="CHEBI:29105"/>
        <label>2</label>
    </ligand>
</feature>
<evidence type="ECO:0000256" key="4">
    <source>
        <dbReference type="PIRSR" id="PIRSR000948-1"/>
    </source>
</evidence>
<feature type="chain" id="PRO_5020779001" description="Sphingomyelin phosphodiesterase" evidence="6">
    <location>
        <begin position="21"/>
        <end position="641"/>
    </location>
</feature>
<gene>
    <name evidence="8" type="ORF">K435DRAFT_671925</name>
</gene>
<evidence type="ECO:0000256" key="2">
    <source>
        <dbReference type="ARBA" id="ARBA00023180"/>
    </source>
</evidence>
<keyword evidence="1 3" id="KW-0378">Hydrolase</keyword>
<keyword evidence="4" id="KW-0479">Metal-binding</keyword>
<dbReference type="InterPro" id="IPR041805">
    <property type="entry name" value="ASMase/PPN1_MPP"/>
</dbReference>
<evidence type="ECO:0000256" key="1">
    <source>
        <dbReference type="ARBA" id="ARBA00022801"/>
    </source>
</evidence>
<keyword evidence="3" id="KW-0326">Glycosidase</keyword>
<feature type="binding site" evidence="4">
    <location>
        <position position="163"/>
    </location>
    <ligand>
        <name>Zn(2+)</name>
        <dbReference type="ChEBI" id="CHEBI:29105"/>
        <label>1</label>
    </ligand>
</feature>
<sequence length="641" mass="71725">MIWSNFIFLSFSLLWLGVYARGDAVDSKPTSNLVDDLLYSIAKATDCVSCHGLLISLKATAHLGDDKFVNALISICKTLKIQDQDVCEGIFLGPGPIIAHDLRSIPATGETSNRFCNAMMGVCKQPPVKNYTVPFPKPELSSLVVKRTRPSRRPPFQVTHFSDIHIDRDYAINSEANCTKPLCCRAFEDQTDPITIPAGPMGNHRCDSPTRLAESLFQAIDATNSAFAIFTGDIVPGAVWLVNETEVEKDFATFLSLTSSSKIPIYPALGNHEVAPVNSYPRNTSTGYEDEAQWVYDMASEGWMKWIGSPAANQVVHHSGSYSLLVPETKLRIISLNTGFWYKVNFWLYDSTESQPDPNGLLSFMVSQLQEAEDAGERVWIMGHMPMGGGDVFHDQSNYYDQVIQRYRRTIVGQFFGHTHADEFQLAYSNYSYQTKDTATSMSWIAPALTPRSGNPAFKVYDVDPDTYEVMDMKVYSSDLSESGYQENPTWTLLYSARDLYGPLIPGGLDTSSALTPGFWHQVTEVFEKNDTAYRVYDLYKRRNGGQCSAYEECKERTICGVRAARSQNNCALLQRGFGFGRTVMGEKGSVVDQSLRYAYEQEECESVTISDVLVAMVEGVGEMVFGMVSNLFFRWWVNRC</sequence>
<feature type="disulfide bond" evidence="5">
    <location>
        <begin position="184"/>
        <end position="206"/>
    </location>
</feature>
<dbReference type="PANTHER" id="PTHR10340">
    <property type="entry name" value="SPHINGOMYELIN PHOSPHODIESTERASE"/>
    <property type="match status" value="1"/>
</dbReference>
<keyword evidence="4" id="KW-0862">Zinc</keyword>
<evidence type="ECO:0000256" key="5">
    <source>
        <dbReference type="PIRSR" id="PIRSR000948-2"/>
    </source>
</evidence>
<accession>A0A4S8LSS6</accession>
<feature type="binding site" evidence="4">
    <location>
        <position position="271"/>
    </location>
    <ligand>
        <name>Zn(2+)</name>
        <dbReference type="ChEBI" id="CHEBI:29105"/>
        <label>2</label>
    </ligand>
</feature>
<dbReference type="OrthoDB" id="282973at2759"/>
<dbReference type="InterPro" id="IPR029052">
    <property type="entry name" value="Metallo-depent_PP-like"/>
</dbReference>
<comment type="cofactor">
    <cofactor evidence="4">
        <name>Zn(2+)</name>
        <dbReference type="ChEBI" id="CHEBI:29105"/>
    </cofactor>
    <text evidence="4">Binds 2 Zn(2+) ions per subunit.</text>
</comment>
<organism evidence="8 9">
    <name type="scientific">Dendrothele bispora (strain CBS 962.96)</name>
    <dbReference type="NCBI Taxonomy" id="1314807"/>
    <lineage>
        <taxon>Eukaryota</taxon>
        <taxon>Fungi</taxon>
        <taxon>Dikarya</taxon>
        <taxon>Basidiomycota</taxon>
        <taxon>Agaricomycotina</taxon>
        <taxon>Agaricomycetes</taxon>
        <taxon>Agaricomycetidae</taxon>
        <taxon>Agaricales</taxon>
        <taxon>Agaricales incertae sedis</taxon>
        <taxon>Dendrothele</taxon>
    </lineage>
</organism>
<feature type="binding site" evidence="4">
    <location>
        <position position="165"/>
    </location>
    <ligand>
        <name>Zn(2+)</name>
        <dbReference type="ChEBI" id="CHEBI:29105"/>
        <label>1</label>
    </ligand>
</feature>
<proteinExistence type="inferred from homology"/>
<name>A0A4S8LSS6_DENBC</name>
<keyword evidence="6" id="KW-0732">Signal</keyword>